<dbReference type="OrthoDB" id="673865at2759"/>
<name>A0A835A4U3_9POAL</name>
<dbReference type="PANTHER" id="PTHR34145">
    <property type="entry name" value="OS02G0105600 PROTEIN"/>
    <property type="match status" value="1"/>
</dbReference>
<feature type="domain" description="At1g61320/AtMIF1 LRR" evidence="1">
    <location>
        <begin position="72"/>
        <end position="454"/>
    </location>
</feature>
<dbReference type="EMBL" id="JACEFO010002669">
    <property type="protein sequence ID" value="KAF8652192.1"/>
    <property type="molecule type" value="Genomic_DNA"/>
</dbReference>
<evidence type="ECO:0000259" key="1">
    <source>
        <dbReference type="Pfam" id="PF23622"/>
    </source>
</evidence>
<comment type="caution">
    <text evidence="2">The sequence shown here is derived from an EMBL/GenBank/DDBJ whole genome shotgun (WGS) entry which is preliminary data.</text>
</comment>
<protein>
    <recommendedName>
        <fullName evidence="1">At1g61320/AtMIF1 LRR domain-containing protein</fullName>
    </recommendedName>
</protein>
<dbReference type="PANTHER" id="PTHR34145:SF8">
    <property type="entry name" value="OS05G0538250 PROTEIN"/>
    <property type="match status" value="1"/>
</dbReference>
<evidence type="ECO:0000313" key="2">
    <source>
        <dbReference type="EMBL" id="KAF8652192.1"/>
    </source>
</evidence>
<proteinExistence type="predicted"/>
<keyword evidence="3" id="KW-1185">Reference proteome</keyword>
<gene>
    <name evidence="2" type="ORF">HU200_062924</name>
</gene>
<dbReference type="SUPFAM" id="SSF52047">
    <property type="entry name" value="RNI-like"/>
    <property type="match status" value="1"/>
</dbReference>
<reference evidence="2" key="1">
    <citation type="submission" date="2020-07" db="EMBL/GenBank/DDBJ databases">
        <title>Genome sequence and genetic diversity analysis of an under-domesticated orphan crop, white fonio (Digitaria exilis).</title>
        <authorList>
            <person name="Bennetzen J.L."/>
            <person name="Chen S."/>
            <person name="Ma X."/>
            <person name="Wang X."/>
            <person name="Yssel A.E.J."/>
            <person name="Chaluvadi S.R."/>
            <person name="Johnson M."/>
            <person name="Gangashetty P."/>
            <person name="Hamidou F."/>
            <person name="Sanogo M.D."/>
            <person name="Zwaenepoel A."/>
            <person name="Wallace J."/>
            <person name="Van De Peer Y."/>
            <person name="Van Deynze A."/>
        </authorList>
    </citation>
    <scope>NUCLEOTIDE SEQUENCE</scope>
    <source>
        <tissue evidence="2">Leaves</tissue>
    </source>
</reference>
<dbReference type="SUPFAM" id="SSF81383">
    <property type="entry name" value="F-box domain"/>
    <property type="match status" value="1"/>
</dbReference>
<dbReference type="InterPro" id="IPR032675">
    <property type="entry name" value="LRR_dom_sf"/>
</dbReference>
<accession>A0A835A4U3</accession>
<dbReference type="Proteomes" id="UP000636709">
    <property type="component" value="Unassembled WGS sequence"/>
</dbReference>
<dbReference type="Pfam" id="PF23622">
    <property type="entry name" value="LRR_At1g61320_AtMIF1"/>
    <property type="match status" value="1"/>
</dbReference>
<dbReference type="Gene3D" id="3.80.10.10">
    <property type="entry name" value="Ribonuclease Inhibitor"/>
    <property type="match status" value="1"/>
</dbReference>
<sequence length="459" mass="52177">MLDKLPEDIFYTLYSYLPIEDAARAACVSHGFLRSWRRYPRLLFNNKTLALEDTQYKEDKIASHFVNQINHVIENHSRFGIKVLILQLYPCRYIHASYIDKWLQIAVKHGIDELALEMSILEKRAEYNFPSFLLSNEKGGATLESLRLTSCAFHPTTTLGCNRSLTSLYLSFVHITGEELGQFVSNCTALVRLLLYNCNDIICFKVPTMLHHLNYFHVTQCKMLQVIEIRAPNLSRFDYGNGRIQISLGSEVKHIRIIGPNTLCYAHAELPSFMPSVQRLIVESTCEVCAMFIPFRYLDISVVDVQQLYYGLDYFCLFSFLEGSPALETFMLRVGTGNLLRRDSVLRDLEKDQLHLRQMPDCLHHNLKNVTIIGFTSAKSLIELTSHIVRNASALACMTLDTARGCGRRTANVDRCQRMSEKGLLEAQKALEAVKRCIEGIVPSSINLKALEPCGQCGC</sequence>
<organism evidence="2 3">
    <name type="scientific">Digitaria exilis</name>
    <dbReference type="NCBI Taxonomy" id="1010633"/>
    <lineage>
        <taxon>Eukaryota</taxon>
        <taxon>Viridiplantae</taxon>
        <taxon>Streptophyta</taxon>
        <taxon>Embryophyta</taxon>
        <taxon>Tracheophyta</taxon>
        <taxon>Spermatophyta</taxon>
        <taxon>Magnoliopsida</taxon>
        <taxon>Liliopsida</taxon>
        <taxon>Poales</taxon>
        <taxon>Poaceae</taxon>
        <taxon>PACMAD clade</taxon>
        <taxon>Panicoideae</taxon>
        <taxon>Panicodae</taxon>
        <taxon>Paniceae</taxon>
        <taxon>Anthephorinae</taxon>
        <taxon>Digitaria</taxon>
    </lineage>
</organism>
<evidence type="ECO:0000313" key="3">
    <source>
        <dbReference type="Proteomes" id="UP000636709"/>
    </source>
</evidence>
<dbReference type="InterPro" id="IPR036047">
    <property type="entry name" value="F-box-like_dom_sf"/>
</dbReference>
<dbReference type="InterPro" id="IPR053772">
    <property type="entry name" value="At1g61320/At1g61330-like"/>
</dbReference>
<dbReference type="AlphaFoldDB" id="A0A835A4U3"/>
<dbReference type="InterPro" id="IPR055357">
    <property type="entry name" value="LRR_At1g61320_AtMIF1"/>
</dbReference>